<evidence type="ECO:0000313" key="3">
    <source>
        <dbReference type="EMBL" id="GJJ69546.1"/>
    </source>
</evidence>
<dbReference type="AlphaFoldDB" id="A0A9P3H3P6"/>
<evidence type="ECO:0000313" key="4">
    <source>
        <dbReference type="Proteomes" id="UP000827284"/>
    </source>
</evidence>
<keyword evidence="4" id="KW-1185">Reference proteome</keyword>
<feature type="signal peptide" evidence="2">
    <location>
        <begin position="1"/>
        <end position="46"/>
    </location>
</feature>
<dbReference type="EMBL" id="BQFW01000002">
    <property type="protein sequence ID" value="GJJ69546.1"/>
    <property type="molecule type" value="Genomic_DNA"/>
</dbReference>
<accession>A0A9P3H3P6</accession>
<feature type="compositionally biased region" description="Low complexity" evidence="1">
    <location>
        <begin position="196"/>
        <end position="209"/>
    </location>
</feature>
<evidence type="ECO:0000256" key="1">
    <source>
        <dbReference type="SAM" id="MobiDB-lite"/>
    </source>
</evidence>
<reference evidence="3" key="2">
    <citation type="journal article" date="2022" name="Microbiol. Resour. Announc.">
        <title>Whole-Genome Sequence of Entomortierella parvispora E1425, a Mucoromycotan Fungus Associated with Burkholderiaceae-Related Endosymbiotic Bacteria.</title>
        <authorList>
            <person name="Herlambang A."/>
            <person name="Guo Y."/>
            <person name="Takashima Y."/>
            <person name="Narisawa K."/>
            <person name="Ohta H."/>
            <person name="Nishizawa T."/>
        </authorList>
    </citation>
    <scope>NUCLEOTIDE SEQUENCE</scope>
    <source>
        <strain evidence="3">E1425</strain>
    </source>
</reference>
<feature type="region of interest" description="Disordered" evidence="1">
    <location>
        <begin position="48"/>
        <end position="111"/>
    </location>
</feature>
<protein>
    <submittedName>
        <fullName evidence="3">Uncharacterized protein</fullName>
    </submittedName>
</protein>
<name>A0A9P3H3P6_9FUNG</name>
<organism evidence="3 4">
    <name type="scientific">Entomortierella parvispora</name>
    <dbReference type="NCBI Taxonomy" id="205924"/>
    <lineage>
        <taxon>Eukaryota</taxon>
        <taxon>Fungi</taxon>
        <taxon>Fungi incertae sedis</taxon>
        <taxon>Mucoromycota</taxon>
        <taxon>Mortierellomycotina</taxon>
        <taxon>Mortierellomycetes</taxon>
        <taxon>Mortierellales</taxon>
        <taxon>Mortierellaceae</taxon>
        <taxon>Entomortierella</taxon>
    </lineage>
</organism>
<reference evidence="3" key="1">
    <citation type="submission" date="2021-11" db="EMBL/GenBank/DDBJ databases">
        <authorList>
            <person name="Herlambang A."/>
            <person name="Guo Y."/>
            <person name="Takashima Y."/>
            <person name="Nishizawa T."/>
        </authorList>
    </citation>
    <scope>NUCLEOTIDE SEQUENCE</scope>
    <source>
        <strain evidence="3">E1425</strain>
    </source>
</reference>
<keyword evidence="2" id="KW-0732">Signal</keyword>
<feature type="region of interest" description="Disordered" evidence="1">
    <location>
        <begin position="180"/>
        <end position="209"/>
    </location>
</feature>
<proteinExistence type="predicted"/>
<sequence>MATISVDRTQPSHPRLQRRRRGRSFLALVLLALFFSLLTVFHPVSAQDDDSDGGSDGNGGHADDPELTGTFPPLDDSTSVPLTPSPPPSPVTAPDDASPAALSPSATKTKIPKPTIALPTVLYVPPTAPNMNPNAIDPLFPLGSESCQKCKYFYPKLKECNQIAQQTLGCLPRYPPNNNASPPASSLMPPLPPPASSSSSSSSSGLMAAAPTSPTNLLSAAATATTSFSPATTTVTAAALTSNNNSTTTAPADFTTLMPFLQCICPSQGLAATKVCLTCFRITNQRNFLDQLVAQNVR</sequence>
<feature type="compositionally biased region" description="Low complexity" evidence="1">
    <location>
        <begin position="92"/>
        <end position="106"/>
    </location>
</feature>
<dbReference type="Proteomes" id="UP000827284">
    <property type="component" value="Unassembled WGS sequence"/>
</dbReference>
<comment type="caution">
    <text evidence="3">The sequence shown here is derived from an EMBL/GenBank/DDBJ whole genome shotgun (WGS) entry which is preliminary data.</text>
</comment>
<feature type="chain" id="PRO_5040223769" evidence="2">
    <location>
        <begin position="47"/>
        <end position="298"/>
    </location>
</feature>
<dbReference type="OrthoDB" id="2445262at2759"/>
<gene>
    <name evidence="3" type="ORF">EMPS_01892</name>
</gene>
<evidence type="ECO:0000256" key="2">
    <source>
        <dbReference type="SAM" id="SignalP"/>
    </source>
</evidence>